<evidence type="ECO:0000313" key="8">
    <source>
        <dbReference type="EMBL" id="OLP91681.1"/>
    </source>
</evidence>
<dbReference type="PANTHER" id="PTHR31121">
    <property type="entry name" value="ALPHA-1,2 MANNOSYLTRANSFERASE KTR1"/>
    <property type="match status" value="1"/>
</dbReference>
<dbReference type="Pfam" id="PF23276">
    <property type="entry name" value="TPR_24"/>
    <property type="match status" value="1"/>
</dbReference>
<dbReference type="Gene3D" id="1.25.40.10">
    <property type="entry name" value="Tetratricopeptide repeat domain"/>
    <property type="match status" value="2"/>
</dbReference>
<dbReference type="PANTHER" id="PTHR31121:SF6">
    <property type="entry name" value="ALPHA-1,2 MANNOSYLTRANSFERASE KTR1"/>
    <property type="match status" value="1"/>
</dbReference>
<dbReference type="SUPFAM" id="SSF53335">
    <property type="entry name" value="S-adenosyl-L-methionine-dependent methyltransferases"/>
    <property type="match status" value="1"/>
</dbReference>
<evidence type="ECO:0000256" key="2">
    <source>
        <dbReference type="ARBA" id="ARBA00022679"/>
    </source>
</evidence>
<feature type="compositionally biased region" description="Basic and acidic residues" evidence="5">
    <location>
        <begin position="170"/>
        <end position="184"/>
    </location>
</feature>
<sequence>MIDPASIAAAVHLCEDLSAPLQISLAWNRGGSKGRPSQHSIHPNIRQHRLYGFASSLFSEPRLQGHLVDPYNRDVCKWLRRPVEPQKNTHGRPGRKGQPDELESFIPITPSTQLLLMAIHQLSTFMGSATSRSPLVGLGWDSLIVLLVLLNFFVIRAVAGRLLNREAVQRTKDHEAAPDSRDQGENGSITEETRRVGAAEEAFCKKVLSSIQLGDIAGSTAAFQEAVQELSLFSRAPALLMKCLKVASAQGTATLAWDLYCATKEHMEYSRGLYHTLLTVLAKSDDPDLPTSVIRDMTLQDVEPDSSTYACLIRGQLSRGDLESSVQMLGQMRRRGVAPDIATFHAVLEACAHRQLPMLAEQILSDMEETGIAPSSTTVALLIRLHSRCGDLGAAMRVFRELPPKYGLKLDAPVYGGLAAACVAEGELAQAFQIYDQMSAAGCHADASLYKMLLSGSLQQGDLDLAARCLDDAFLSSCPVGLPRVLACCVVFPGQNWHYHKLECGSRCWPFFWFALQAACEFEAVSVDELSANFIDSLVHTPGDQLHFAWKKQGKLPIMPGRHSRIAYVLQRASDKGVAKEAPAFLGPGAAGRLVERESCEWKDVDVYRMFLHFRHVIFGGGAEVTTFIEFSPVTCVSFSRRLWAVRTTFHERHDIGQFRKEGGFESLEINFMAGGNWCRSAEMRRYKAIRASFRSFLIAFAGLLGSLHITSFLVPLGHRAQRGAEAEQEKASRRHVISLAPAGLATAGSFPMPAEAEEDAPKLSANWPAKDGVQFLRFYEEQYNAERDDTRRTPQFIKAIQERIRGRDGMTVLDIGTGPFALFATVAARAGAKKVYAVDGNPEAADRARAFLLEQEDIPEGVIEVDLVLAEVVGAFATQEIRTFVHLKRYSLTLVAQDPDMHVDNLVENILASMKDAQKRHMKDPNNPENYIPAIVQTWTAPVSYALHPVLAPPKFEKLQGQPLTLNPRDRTLELISDPQVLEEIRFGEGELPAGRWEQKPLNFKVMEDRIRANYDQYFEAGKIVVESRGLNGEHQKSHWPTLLALMSPTPVPVQSGDVLKISESAELARDLLRPDEDSSYACLLSQQSYIKSLSRSLLMVVLASFDKITSIALCISLCTDKEFIELRESWEGVLVVQSIIILFVVYVLLWIFTARGRANAQVQADIDYVGDFVWPNGAPDMASATPRTHEGRVEGQKEIVSCAHRLKRQITSYAFNKLTFSLLGEKSLNAALNCNGCCGPCVRSSLSMRRPGASVLWLCLAPTVALRPLGCAHHRQLFRSYEGLRDTLEHFLGFYGGYRHGRPKIVPEHIRLFQLNAVALDFLEIADAFRLFACYVLCPQVCADPAELDMAFSQLQLVEKLNNLQLDLELLVGEGGRDFLVASQSYLREAKSYAATLVFDGPHQPVSGIDWDEAYGTCVARVASRILFPAMQVLSLESKSNESHIILSGVTLDESDPASASSSYIYPLPGTRPSKRSPQALGELSFPVLQSLATGGKAVRLLFGPGGKGGATGRLCDASLSPFIGDGDTDIAWPRRWRLPPWGSKPVPTVMQMLEQIEAARMDLSHSFIAVRPTADGAWAQNFSCTGTDIYYDPSLCLEVLGYGGYVWSVNIHPPYKGELRIAGRRLGDVSQAAISKFIDPLRPYDSHHFDTVSIEHLFHRLDVLWRQSTEPAPDVFFLHPATHNCHAIEYLFSGAPLQPKILVVPINPLVPPPFEVLPRYEAWWHIMRPAWRNTRLAKGWVQHSVEDLADGFGDDAMDDYLTTALWMGQCSLAAVDSMLDRMSVKKFRYILHHVSSAYAVYVRKDIQTHLARPQTSQQHPDSSFSSWLRGWHCATGSRYFSKLELVAGPDMGRLADPAVPRREKEKIICYFLDRQSIPVQRRNFDCQAHLANRDSYSEVEEGCVRPDHRGWGNDPYVSETIQDSVGACEAHCTASACNYWTYDPTALYGQPLCWIWTGGRPAEIKSERGWISGDADCRRDELAREAQASKWGEKTDGEDWQKLDEASEDQVLVGTMPGPGSSREVFKQWAVKQLDEIPGMKYFLESEQRGRCVKGFCECFPPYRGPLCEQVDSGTRDAERNFSAVLHYLTSDDDTDIEDIQHSLPRLWRRFNRRFDYPVVVFNDGLSEIHRQQIVNASRNRIWFAYVDDYLEIPSFILDDPSRKAALDDIKWSLGYRGMCRFRSGTIFLQPALQNFQYAMTLDTDGYFPAEVSADPISAMHEGGYVYTWSHLLPDLPGAVRHFWEYSLMYMKMKGIDPRGTPILRQFVREEDVQWTYQLYMNDIEIVQLDWFRSDPYQDYFRYLDSIGGFWLHRWGDHAMRTIAVGMWLPEEKVFEMDVPYGHQNYCRCSGAHPRKRCIIAGDLLRPFVAYNFGLGIKTRPAEQESGDGQGQGSQRLVVEDSELQDAGIWRSNEAKGASNLAVRISLAYMQLFSIPYLVTDVVQLCHPRKGAMRYAQGIPSDEAADSPLVRAAMANPGELYTIPFSHYCELARWSLHIAKIPFTEYPYLPGIHMFFSPVERIRKRAREAGTGKGSGTPLYVTGSGEVFDDSWQVLKLTGLGDVPEDVFQTLNYVIGPRTRSVTYSDLLKDEQDSTLYEFGKTAPVSWWQHFLWGISGFRRTVAGKMWDQMVGDAERQAKGLQDLEEAIVKLEAELAKPGSCFKASNPDQLTASAVALAALFAPAVLPPEYTGGLIPEMQDSANVHLLSHRGKVPRVFALGYVNKVMFQFEETVGILTQLPNLALVKLPCMAMKVYMFVSLKRSVLVLVSALWDFLLFVVKVLPTVPHEE</sequence>
<dbReference type="InterPro" id="IPR002685">
    <property type="entry name" value="Glyco_trans_15"/>
</dbReference>
<evidence type="ECO:0000256" key="4">
    <source>
        <dbReference type="PROSITE-ProRule" id="PRU00708"/>
    </source>
</evidence>
<feature type="repeat" description="PPR" evidence="4">
    <location>
        <begin position="411"/>
        <end position="445"/>
    </location>
</feature>
<protein>
    <submittedName>
        <fullName evidence="8">O-glycoside alpha-1,2-mannosyltransferase-like 4</fullName>
    </submittedName>
</protein>
<keyword evidence="6" id="KW-0812">Transmembrane</keyword>
<proteinExistence type="inferred from homology"/>
<dbReference type="Gene3D" id="3.90.550.10">
    <property type="entry name" value="Spore Coat Polysaccharide Biosynthesis Protein SpsA, Chain A"/>
    <property type="match status" value="1"/>
</dbReference>
<dbReference type="InterPro" id="IPR057027">
    <property type="entry name" value="TPR_mt"/>
</dbReference>
<feature type="transmembrane region" description="Helical" evidence="6">
    <location>
        <begin position="694"/>
        <end position="715"/>
    </location>
</feature>
<dbReference type="Proteomes" id="UP000186817">
    <property type="component" value="Unassembled WGS sequence"/>
</dbReference>
<dbReference type="GO" id="GO:0000026">
    <property type="term" value="F:alpha-1,2-mannosyltransferase activity"/>
    <property type="evidence" value="ECO:0007669"/>
    <property type="project" value="TreeGrafter"/>
</dbReference>
<feature type="transmembrane region" description="Helical" evidence="6">
    <location>
        <begin position="1132"/>
        <end position="1154"/>
    </location>
</feature>
<keyword evidence="2 8" id="KW-0808">Transferase</keyword>
<dbReference type="InterPro" id="IPR029063">
    <property type="entry name" value="SAM-dependent_MTases_sf"/>
</dbReference>
<dbReference type="NCBIfam" id="TIGR00756">
    <property type="entry name" value="PPR"/>
    <property type="match status" value="1"/>
</dbReference>
<dbReference type="InterPro" id="IPR002885">
    <property type="entry name" value="PPR_rpt"/>
</dbReference>
<organism evidence="8 9">
    <name type="scientific">Symbiodinium microadriaticum</name>
    <name type="common">Dinoflagellate</name>
    <name type="synonym">Zooxanthella microadriatica</name>
    <dbReference type="NCBI Taxonomy" id="2951"/>
    <lineage>
        <taxon>Eukaryota</taxon>
        <taxon>Sar</taxon>
        <taxon>Alveolata</taxon>
        <taxon>Dinophyceae</taxon>
        <taxon>Suessiales</taxon>
        <taxon>Symbiodiniaceae</taxon>
        <taxon>Symbiodinium</taxon>
    </lineage>
</organism>
<accession>A0A1Q9D935</accession>
<dbReference type="InterPro" id="IPR029044">
    <property type="entry name" value="Nucleotide-diphossugar_trans"/>
</dbReference>
<dbReference type="GO" id="GO:0000032">
    <property type="term" value="P:cell wall mannoprotein biosynthetic process"/>
    <property type="evidence" value="ECO:0007669"/>
    <property type="project" value="TreeGrafter"/>
</dbReference>
<reference evidence="8 9" key="1">
    <citation type="submission" date="2016-02" db="EMBL/GenBank/DDBJ databases">
        <title>Genome analysis of coral dinoflagellate symbionts highlights evolutionary adaptations to a symbiotic lifestyle.</title>
        <authorList>
            <person name="Aranda M."/>
            <person name="Li Y."/>
            <person name="Liew Y.J."/>
            <person name="Baumgarten S."/>
            <person name="Simakov O."/>
            <person name="Wilson M."/>
            <person name="Piel J."/>
            <person name="Ashoor H."/>
            <person name="Bougouffa S."/>
            <person name="Bajic V.B."/>
            <person name="Ryu T."/>
            <person name="Ravasi T."/>
            <person name="Bayer T."/>
            <person name="Micklem G."/>
            <person name="Kim H."/>
            <person name="Bhak J."/>
            <person name="Lajeunesse T.C."/>
            <person name="Voolstra C.R."/>
        </authorList>
    </citation>
    <scope>NUCLEOTIDE SEQUENCE [LARGE SCALE GENOMIC DNA]</scope>
    <source>
        <strain evidence="8 9">CCMP2467</strain>
    </source>
</reference>
<feature type="domain" description="Pentatricopeptide repeat-containing protein-mitochondrial" evidence="7">
    <location>
        <begin position="272"/>
        <end position="401"/>
    </location>
</feature>
<keyword evidence="6" id="KW-0472">Membrane</keyword>
<gene>
    <name evidence="8" type="primary">omh4</name>
    <name evidence="8" type="ORF">AK812_SmicGene26595</name>
</gene>
<dbReference type="OrthoDB" id="418565at2759"/>
<keyword evidence="6" id="KW-1133">Transmembrane helix</keyword>
<dbReference type="SUPFAM" id="SSF53448">
    <property type="entry name" value="Nucleotide-diphospho-sugar transferases"/>
    <property type="match status" value="1"/>
</dbReference>
<keyword evidence="8" id="KW-0328">Glycosyltransferase</keyword>
<dbReference type="EMBL" id="LSRX01000654">
    <property type="protein sequence ID" value="OLP91681.1"/>
    <property type="molecule type" value="Genomic_DNA"/>
</dbReference>
<dbReference type="PROSITE" id="PS51375">
    <property type="entry name" value="PPR"/>
    <property type="match status" value="3"/>
</dbReference>
<dbReference type="GO" id="GO:0016020">
    <property type="term" value="C:membrane"/>
    <property type="evidence" value="ECO:0007669"/>
    <property type="project" value="InterPro"/>
</dbReference>
<feature type="transmembrane region" description="Helical" evidence="6">
    <location>
        <begin position="1099"/>
        <end position="1120"/>
    </location>
</feature>
<comment type="similarity">
    <text evidence="1">Belongs to the glycosyltransferase 15 family.</text>
</comment>
<evidence type="ECO:0000259" key="7">
    <source>
        <dbReference type="Pfam" id="PF23276"/>
    </source>
</evidence>
<keyword evidence="3" id="KW-0677">Repeat</keyword>
<feature type="region of interest" description="Disordered" evidence="5">
    <location>
        <begin position="82"/>
        <end position="102"/>
    </location>
</feature>
<dbReference type="InterPro" id="IPR011990">
    <property type="entry name" value="TPR-like_helical_dom_sf"/>
</dbReference>
<dbReference type="Gene3D" id="3.40.50.150">
    <property type="entry name" value="Vaccinia Virus protein VP39"/>
    <property type="match status" value="1"/>
</dbReference>
<feature type="repeat" description="PPR" evidence="4">
    <location>
        <begin position="340"/>
        <end position="374"/>
    </location>
</feature>
<comment type="caution">
    <text evidence="8">The sequence shown here is derived from an EMBL/GenBank/DDBJ whole genome shotgun (WGS) entry which is preliminary data.</text>
</comment>
<evidence type="ECO:0000256" key="1">
    <source>
        <dbReference type="ARBA" id="ARBA00007677"/>
    </source>
</evidence>
<dbReference type="Pfam" id="PF01793">
    <property type="entry name" value="Glyco_transf_15"/>
    <property type="match status" value="1"/>
</dbReference>
<evidence type="ECO:0000256" key="3">
    <source>
        <dbReference type="ARBA" id="ARBA00022737"/>
    </source>
</evidence>
<name>A0A1Q9D935_SYMMI</name>
<feature type="repeat" description="PPR" evidence="4">
    <location>
        <begin position="305"/>
        <end position="339"/>
    </location>
</feature>
<evidence type="ECO:0000256" key="5">
    <source>
        <dbReference type="SAM" id="MobiDB-lite"/>
    </source>
</evidence>
<dbReference type="GO" id="GO:0005794">
    <property type="term" value="C:Golgi apparatus"/>
    <property type="evidence" value="ECO:0007669"/>
    <property type="project" value="TreeGrafter"/>
</dbReference>
<dbReference type="Gene3D" id="3.50.4.10">
    <property type="entry name" value="Hepatocyte Growth Factor"/>
    <property type="match status" value="1"/>
</dbReference>
<evidence type="ECO:0000256" key="6">
    <source>
        <dbReference type="SAM" id="Phobius"/>
    </source>
</evidence>
<evidence type="ECO:0000313" key="9">
    <source>
        <dbReference type="Proteomes" id="UP000186817"/>
    </source>
</evidence>
<keyword evidence="9" id="KW-1185">Reference proteome</keyword>
<feature type="region of interest" description="Disordered" evidence="5">
    <location>
        <begin position="170"/>
        <end position="192"/>
    </location>
</feature>
<dbReference type="GO" id="GO:0006487">
    <property type="term" value="P:protein N-linked glycosylation"/>
    <property type="evidence" value="ECO:0007669"/>
    <property type="project" value="TreeGrafter"/>
</dbReference>